<protein>
    <submittedName>
        <fullName evidence="3">Pteridine reductase</fullName>
        <ecNumber evidence="3">1.5.1.33</ecNumber>
    </submittedName>
</protein>
<reference evidence="3 4" key="1">
    <citation type="submission" date="2024-02" db="EMBL/GenBank/DDBJ databases">
        <title>A novel Wenzhouxiangellaceae bacterium, isolated from coastal sediments.</title>
        <authorList>
            <person name="Du Z.-J."/>
            <person name="Ye Y.-Q."/>
            <person name="Zhang X.-Y."/>
        </authorList>
    </citation>
    <scope>NUCLEOTIDE SEQUENCE [LARGE SCALE GENOMIC DNA]</scope>
    <source>
        <strain evidence="3 4">CH-27</strain>
    </source>
</reference>
<dbReference type="InterPro" id="IPR020904">
    <property type="entry name" value="Sc_DH/Rdtase_CS"/>
</dbReference>
<comment type="similarity">
    <text evidence="1">Belongs to the short-chain dehydrogenases/reductases (SDR) family.</text>
</comment>
<organism evidence="3 4">
    <name type="scientific">Elongatibacter sediminis</name>
    <dbReference type="NCBI Taxonomy" id="3119006"/>
    <lineage>
        <taxon>Bacteria</taxon>
        <taxon>Pseudomonadati</taxon>
        <taxon>Pseudomonadota</taxon>
        <taxon>Gammaproteobacteria</taxon>
        <taxon>Chromatiales</taxon>
        <taxon>Wenzhouxiangellaceae</taxon>
        <taxon>Elongatibacter</taxon>
    </lineage>
</organism>
<dbReference type="EMBL" id="JAZHOG010000015">
    <property type="protein sequence ID" value="MEJ8569520.1"/>
    <property type="molecule type" value="Genomic_DNA"/>
</dbReference>
<dbReference type="EC" id="1.5.1.33" evidence="3"/>
<keyword evidence="2 3" id="KW-0560">Oxidoreductase</keyword>
<dbReference type="InterPro" id="IPR002347">
    <property type="entry name" value="SDR_fam"/>
</dbReference>
<comment type="caution">
    <text evidence="3">The sequence shown here is derived from an EMBL/GenBank/DDBJ whole genome shotgun (WGS) entry which is preliminary data.</text>
</comment>
<dbReference type="NCBIfam" id="NF006598">
    <property type="entry name" value="PRK09135.1"/>
    <property type="match status" value="1"/>
</dbReference>
<gene>
    <name evidence="3" type="ORF">V3330_17970</name>
</gene>
<dbReference type="AlphaFoldDB" id="A0AAW9RKW7"/>
<dbReference type="Gene3D" id="3.40.50.720">
    <property type="entry name" value="NAD(P)-binding Rossmann-like Domain"/>
    <property type="match status" value="1"/>
</dbReference>
<keyword evidence="4" id="KW-1185">Reference proteome</keyword>
<proteinExistence type="inferred from homology"/>
<dbReference type="PANTHER" id="PTHR43639">
    <property type="entry name" value="OXIDOREDUCTASE, SHORT-CHAIN DEHYDROGENASE/REDUCTASE FAMILY (AFU_ORTHOLOGUE AFUA_5G02870)"/>
    <property type="match status" value="1"/>
</dbReference>
<dbReference type="PANTHER" id="PTHR43639:SF1">
    <property type="entry name" value="SHORT-CHAIN DEHYDROGENASE_REDUCTASE FAMILY PROTEIN"/>
    <property type="match status" value="1"/>
</dbReference>
<dbReference type="FunFam" id="3.40.50.720:FF:000084">
    <property type="entry name" value="Short-chain dehydrogenase reductase"/>
    <property type="match status" value="1"/>
</dbReference>
<evidence type="ECO:0000313" key="4">
    <source>
        <dbReference type="Proteomes" id="UP001359886"/>
    </source>
</evidence>
<dbReference type="PRINTS" id="PR00081">
    <property type="entry name" value="GDHRDH"/>
</dbReference>
<dbReference type="PROSITE" id="PS00061">
    <property type="entry name" value="ADH_SHORT"/>
    <property type="match status" value="1"/>
</dbReference>
<accession>A0AAW9RKW7</accession>
<dbReference type="GO" id="GO:0047040">
    <property type="term" value="F:pteridine reductase activity"/>
    <property type="evidence" value="ECO:0007669"/>
    <property type="project" value="UniProtKB-EC"/>
</dbReference>
<evidence type="ECO:0000256" key="2">
    <source>
        <dbReference type="ARBA" id="ARBA00023002"/>
    </source>
</evidence>
<evidence type="ECO:0000256" key="1">
    <source>
        <dbReference type="ARBA" id="ARBA00006484"/>
    </source>
</evidence>
<dbReference type="Proteomes" id="UP001359886">
    <property type="component" value="Unassembled WGS sequence"/>
</dbReference>
<sequence length="251" mass="26848">MMSRATKTSGKALVTGSAARIGRSIAQALHGRGLDIMIHCNSNQDGAGELEAELNRERTGSACVVSADLTRADELDRLCAACREWCGGRLDLLVNNASRFYPTAVGETQGYQWDDLLDSNLRGPYFLSQGLLPALRPAGGAIVNIVDVHAERPMKGHAVYCIAKAGLRMMTLALARELGPEVRVNGVSPGAILWPEAETDERAREDILARTALKRTGEPDDIASAVAWLALDAPYVTGQIVAVDGGRLLNI</sequence>
<dbReference type="PRINTS" id="PR00080">
    <property type="entry name" value="SDRFAMILY"/>
</dbReference>
<dbReference type="InterPro" id="IPR036291">
    <property type="entry name" value="NAD(P)-bd_dom_sf"/>
</dbReference>
<dbReference type="SUPFAM" id="SSF51735">
    <property type="entry name" value="NAD(P)-binding Rossmann-fold domains"/>
    <property type="match status" value="1"/>
</dbReference>
<dbReference type="Pfam" id="PF13561">
    <property type="entry name" value="adh_short_C2"/>
    <property type="match status" value="1"/>
</dbReference>
<name>A0AAW9RKW7_9GAMM</name>
<evidence type="ECO:0000313" key="3">
    <source>
        <dbReference type="EMBL" id="MEJ8569520.1"/>
    </source>
</evidence>